<gene>
    <name evidence="3" type="primary">ga26144</name>
    <name evidence="3" type="ORF">PR202_ga26144</name>
</gene>
<dbReference type="PANTHER" id="PTHR34591">
    <property type="entry name" value="OS03G0653100 PROTEIN-RELATED"/>
    <property type="match status" value="1"/>
</dbReference>
<feature type="compositionally biased region" description="Acidic residues" evidence="1">
    <location>
        <begin position="206"/>
        <end position="225"/>
    </location>
</feature>
<dbReference type="PANTHER" id="PTHR34591:SF21">
    <property type="entry name" value="F-BOX DOMAIN CONTAINING PROTEIN, EXPRESSED"/>
    <property type="match status" value="1"/>
</dbReference>
<dbReference type="InterPro" id="IPR001810">
    <property type="entry name" value="F-box_dom"/>
</dbReference>
<evidence type="ECO:0000256" key="1">
    <source>
        <dbReference type="SAM" id="MobiDB-lite"/>
    </source>
</evidence>
<evidence type="ECO:0000313" key="4">
    <source>
        <dbReference type="Proteomes" id="UP001054889"/>
    </source>
</evidence>
<evidence type="ECO:0000259" key="2">
    <source>
        <dbReference type="SMART" id="SM00256"/>
    </source>
</evidence>
<dbReference type="AlphaFoldDB" id="A0AAV5DC02"/>
<accession>A0AAV5DC02</accession>
<keyword evidence="4" id="KW-1185">Reference proteome</keyword>
<dbReference type="InterPro" id="IPR036047">
    <property type="entry name" value="F-box-like_dom_sf"/>
</dbReference>
<organism evidence="3 4">
    <name type="scientific">Eleusine coracana subsp. coracana</name>
    <dbReference type="NCBI Taxonomy" id="191504"/>
    <lineage>
        <taxon>Eukaryota</taxon>
        <taxon>Viridiplantae</taxon>
        <taxon>Streptophyta</taxon>
        <taxon>Embryophyta</taxon>
        <taxon>Tracheophyta</taxon>
        <taxon>Spermatophyta</taxon>
        <taxon>Magnoliopsida</taxon>
        <taxon>Liliopsida</taxon>
        <taxon>Poales</taxon>
        <taxon>Poaceae</taxon>
        <taxon>PACMAD clade</taxon>
        <taxon>Chloridoideae</taxon>
        <taxon>Cynodonteae</taxon>
        <taxon>Eleusininae</taxon>
        <taxon>Eleusine</taxon>
    </lineage>
</organism>
<reference evidence="3" key="1">
    <citation type="journal article" date="2018" name="DNA Res.">
        <title>Multiple hybrid de novo genome assembly of finger millet, an orphan allotetraploid crop.</title>
        <authorList>
            <person name="Hatakeyama M."/>
            <person name="Aluri S."/>
            <person name="Balachadran M.T."/>
            <person name="Sivarajan S.R."/>
            <person name="Patrignani A."/>
            <person name="Gruter S."/>
            <person name="Poveda L."/>
            <person name="Shimizu-Inatsugi R."/>
            <person name="Baeten J."/>
            <person name="Francoijs K.J."/>
            <person name="Nataraja K.N."/>
            <person name="Reddy Y.A.N."/>
            <person name="Phadnis S."/>
            <person name="Ravikumar R.L."/>
            <person name="Schlapbach R."/>
            <person name="Sreeman S.M."/>
            <person name="Shimizu K.K."/>
        </authorList>
    </citation>
    <scope>NUCLEOTIDE SEQUENCE</scope>
</reference>
<dbReference type="SUPFAM" id="SSF81383">
    <property type="entry name" value="F-box domain"/>
    <property type="match status" value="1"/>
</dbReference>
<comment type="caution">
    <text evidence="3">The sequence shown here is derived from an EMBL/GenBank/DDBJ whole genome shotgun (WGS) entry which is preliminary data.</text>
</comment>
<sequence>MLSFGCSLTRALPICIMPPATMEETEAGMTPALPDDALAAVLCWIPTRTVAACRCVCKAWRDVVDARGLLLPRAVRGIFLNFIDYRCPRFFARPSSERPGNLSFLPSYTRDHGSILDHCNGLLLYEGTFTREFYVVNPATRRWERLPPRMGLRDYVAYLVFDPAESPNYEVFLIPRVPKKPCPVLVPKYDPPSLVNLSGLFSMSDDGTDLEDTEEDEDSGEEEPVELTPLPRSIEEGFFPARFTPASSEPGDPYRLMEWPPSRYTFHVFSYSTGRWEERSFVREGEAVGTIEDVRLDLWLTYAGPRWRYGVYWRGALYVHCHGAFVMRLSLADDWVLKQHYIDLDPYVSRAIVPTVHSDYHERINGPWTLEDEDNNDNNKMLQNGDYE</sequence>
<dbReference type="Gene3D" id="1.20.1280.50">
    <property type="match status" value="1"/>
</dbReference>
<evidence type="ECO:0000313" key="3">
    <source>
        <dbReference type="EMBL" id="GJN08244.1"/>
    </source>
</evidence>
<feature type="domain" description="F-box" evidence="2">
    <location>
        <begin position="33"/>
        <end position="73"/>
    </location>
</feature>
<dbReference type="SMART" id="SM00256">
    <property type="entry name" value="FBOX"/>
    <property type="match status" value="1"/>
</dbReference>
<proteinExistence type="predicted"/>
<dbReference type="Proteomes" id="UP001054889">
    <property type="component" value="Unassembled WGS sequence"/>
</dbReference>
<feature type="region of interest" description="Disordered" evidence="1">
    <location>
        <begin position="367"/>
        <end position="388"/>
    </location>
</feature>
<protein>
    <recommendedName>
        <fullName evidence="2">F-box domain-containing protein</fullName>
    </recommendedName>
</protein>
<name>A0AAV5DC02_ELECO</name>
<reference evidence="3" key="2">
    <citation type="submission" date="2021-12" db="EMBL/GenBank/DDBJ databases">
        <title>Resequencing data analysis of finger millet.</title>
        <authorList>
            <person name="Hatakeyama M."/>
            <person name="Aluri S."/>
            <person name="Balachadran M.T."/>
            <person name="Sivarajan S.R."/>
            <person name="Poveda L."/>
            <person name="Shimizu-Inatsugi R."/>
            <person name="Schlapbach R."/>
            <person name="Sreeman S.M."/>
            <person name="Shimizu K.K."/>
        </authorList>
    </citation>
    <scope>NUCLEOTIDE SEQUENCE</scope>
</reference>
<feature type="region of interest" description="Disordered" evidence="1">
    <location>
        <begin position="204"/>
        <end position="227"/>
    </location>
</feature>
<dbReference type="Pfam" id="PF00646">
    <property type="entry name" value="F-box"/>
    <property type="match status" value="1"/>
</dbReference>
<dbReference type="EMBL" id="BQKI01000015">
    <property type="protein sequence ID" value="GJN08244.1"/>
    <property type="molecule type" value="Genomic_DNA"/>
</dbReference>